<dbReference type="RefSeq" id="WP_382394206.1">
    <property type="nucleotide sequence ID" value="NZ_JBHUNA010000024.1"/>
</dbReference>
<sequence>MPVCQHCSTEWTWKQTMKRMMKFGLRMKCPHCGEWQYESTASKKRSSMLGILPFPLIWILPMFNASTMTAIFVGGVLLVGMLSIYPFFMQLSNEEEPLW</sequence>
<dbReference type="InterPro" id="IPR026369">
    <property type="entry name" value="CxxC_20_CxxC"/>
</dbReference>
<name>A0ABW5V6B5_9BACI</name>
<keyword evidence="1" id="KW-1133">Transmembrane helix</keyword>
<dbReference type="EMBL" id="JBHUNA010000024">
    <property type="protein sequence ID" value="MFD2761573.1"/>
    <property type="molecule type" value="Genomic_DNA"/>
</dbReference>
<organism evidence="2 3">
    <name type="scientific">Lentibacillus juripiscarius</name>
    <dbReference type="NCBI Taxonomy" id="257446"/>
    <lineage>
        <taxon>Bacteria</taxon>
        <taxon>Bacillati</taxon>
        <taxon>Bacillota</taxon>
        <taxon>Bacilli</taxon>
        <taxon>Bacillales</taxon>
        <taxon>Bacillaceae</taxon>
        <taxon>Lentibacillus</taxon>
    </lineage>
</organism>
<keyword evidence="3" id="KW-1185">Reference proteome</keyword>
<feature type="transmembrane region" description="Helical" evidence="1">
    <location>
        <begin position="46"/>
        <end position="63"/>
    </location>
</feature>
<gene>
    <name evidence="2" type="ORF">ACFSUO_11480</name>
</gene>
<protein>
    <submittedName>
        <fullName evidence="2">TIGR04104 family putative zinc finger protein</fullName>
    </submittedName>
</protein>
<dbReference type="Proteomes" id="UP001597502">
    <property type="component" value="Unassembled WGS sequence"/>
</dbReference>
<accession>A0ABW5V6B5</accession>
<comment type="caution">
    <text evidence="2">The sequence shown here is derived from an EMBL/GenBank/DDBJ whole genome shotgun (WGS) entry which is preliminary data.</text>
</comment>
<keyword evidence="1" id="KW-0812">Transmembrane</keyword>
<keyword evidence="1" id="KW-0472">Membrane</keyword>
<evidence type="ECO:0000313" key="2">
    <source>
        <dbReference type="EMBL" id="MFD2761573.1"/>
    </source>
</evidence>
<feature type="transmembrane region" description="Helical" evidence="1">
    <location>
        <begin position="69"/>
        <end position="88"/>
    </location>
</feature>
<evidence type="ECO:0000256" key="1">
    <source>
        <dbReference type="SAM" id="Phobius"/>
    </source>
</evidence>
<evidence type="ECO:0000313" key="3">
    <source>
        <dbReference type="Proteomes" id="UP001597502"/>
    </source>
</evidence>
<reference evidence="3" key="1">
    <citation type="journal article" date="2019" name="Int. J. Syst. Evol. Microbiol.">
        <title>The Global Catalogue of Microorganisms (GCM) 10K type strain sequencing project: providing services to taxonomists for standard genome sequencing and annotation.</title>
        <authorList>
            <consortium name="The Broad Institute Genomics Platform"/>
            <consortium name="The Broad Institute Genome Sequencing Center for Infectious Disease"/>
            <person name="Wu L."/>
            <person name="Ma J."/>
        </authorList>
    </citation>
    <scope>NUCLEOTIDE SEQUENCE [LARGE SCALE GENOMIC DNA]</scope>
    <source>
        <strain evidence="3">TISTR 1535</strain>
    </source>
</reference>
<proteinExistence type="predicted"/>
<dbReference type="NCBIfam" id="TIGR04104">
    <property type="entry name" value="cxxc_20_cxxc"/>
    <property type="match status" value="1"/>
</dbReference>